<protein>
    <submittedName>
        <fullName evidence="3">Tandem-95 repeat protein</fullName>
    </submittedName>
</protein>
<name>A0A6N8FAJ1_9GAMM</name>
<feature type="domain" description="RapA2 cadherin-like" evidence="2">
    <location>
        <begin position="1069"/>
        <end position="1136"/>
    </location>
</feature>
<feature type="domain" description="RapA2 cadherin-like" evidence="2">
    <location>
        <begin position="1941"/>
        <end position="2008"/>
    </location>
</feature>
<feature type="domain" description="RapA2 cadherin-like" evidence="2">
    <location>
        <begin position="1747"/>
        <end position="1814"/>
    </location>
</feature>
<dbReference type="RefSeq" id="WP_155694147.1">
    <property type="nucleotide sequence ID" value="NZ_WOCD01000001.1"/>
</dbReference>
<dbReference type="Pfam" id="PF17963">
    <property type="entry name" value="Big_9"/>
    <property type="match status" value="1"/>
</dbReference>
<evidence type="ECO:0000313" key="3">
    <source>
        <dbReference type="EMBL" id="MUH71431.1"/>
    </source>
</evidence>
<feature type="domain" description="RapA2 cadherin-like" evidence="2">
    <location>
        <begin position="2135"/>
        <end position="2202"/>
    </location>
</feature>
<reference evidence="3 4" key="1">
    <citation type="submission" date="2019-11" db="EMBL/GenBank/DDBJ databases">
        <title>P. haliotis isolates from Z. marina roots.</title>
        <authorList>
            <person name="Cohen M."/>
            <person name="Jospin G."/>
            <person name="Eisen J.A."/>
            <person name="Coil D.A."/>
        </authorList>
    </citation>
    <scope>NUCLEOTIDE SEQUENCE [LARGE SCALE GENOMIC DNA]</scope>
    <source>
        <strain evidence="3 4">UCD-MCMsp1aY</strain>
    </source>
</reference>
<dbReference type="InterPro" id="IPR013783">
    <property type="entry name" value="Ig-like_fold"/>
</dbReference>
<feature type="domain" description="RapA2 cadherin-like" evidence="2">
    <location>
        <begin position="1262"/>
        <end position="1329"/>
    </location>
</feature>
<evidence type="ECO:0000259" key="2">
    <source>
        <dbReference type="Pfam" id="PF17803"/>
    </source>
</evidence>
<dbReference type="Pfam" id="PF17803">
    <property type="entry name" value="Cadherin_4"/>
    <property type="match status" value="28"/>
</dbReference>
<feature type="domain" description="RapA2 cadherin-like" evidence="2">
    <location>
        <begin position="1359"/>
        <end position="1426"/>
    </location>
</feature>
<feature type="domain" description="RapA2 cadherin-like" evidence="2">
    <location>
        <begin position="295"/>
        <end position="362"/>
    </location>
</feature>
<feature type="domain" description="RapA2 cadherin-like" evidence="2">
    <location>
        <begin position="2426"/>
        <end position="2493"/>
    </location>
</feature>
<feature type="domain" description="RapA2 cadherin-like" evidence="2">
    <location>
        <begin position="206"/>
        <end position="265"/>
    </location>
</feature>
<feature type="region of interest" description="Disordered" evidence="1">
    <location>
        <begin position="132"/>
        <end position="213"/>
    </location>
</feature>
<feature type="domain" description="RapA2 cadherin-like" evidence="2">
    <location>
        <begin position="2232"/>
        <end position="2299"/>
    </location>
</feature>
<dbReference type="EMBL" id="WOCD01000001">
    <property type="protein sequence ID" value="MUH71431.1"/>
    <property type="molecule type" value="Genomic_DNA"/>
</dbReference>
<feature type="domain" description="RapA2 cadherin-like" evidence="2">
    <location>
        <begin position="972"/>
        <end position="1039"/>
    </location>
</feature>
<feature type="domain" description="RapA2 cadherin-like" evidence="2">
    <location>
        <begin position="1553"/>
        <end position="1620"/>
    </location>
</feature>
<dbReference type="NCBIfam" id="TIGR01965">
    <property type="entry name" value="VCBS_repeat"/>
    <property type="match status" value="29"/>
</dbReference>
<comment type="caution">
    <text evidence="3">The sequence shown here is derived from an EMBL/GenBank/DDBJ whole genome shotgun (WGS) entry which is preliminary data.</text>
</comment>
<feature type="domain" description="RapA2 cadherin-like" evidence="2">
    <location>
        <begin position="1650"/>
        <end position="1717"/>
    </location>
</feature>
<feature type="domain" description="RapA2 cadherin-like" evidence="2">
    <location>
        <begin position="1844"/>
        <end position="1911"/>
    </location>
</feature>
<sequence>MAQDLNIPVAGQVLEINGQVFLKDEEGNLTLVEMPMSLPAGTTVELDDNAFIRILTEDNKEIIFDGDNPEGIEYSNSFDETTTQEIADITAAIENDDEVLELEATAAGQGGQGGSQGATIVDNSDQETIATSGFDTELQTNNIFTPPTQTNEAISESPETTENDSASALSDDFTVNDDLGDDAPINEGDVNEENDGQVPGSENENENTPPTIGASTAALTEDAVPSVAGQITFSDVDNPGLAMVAETQAGTYGSLTIDESGNWVYTAGSNIDTLADGESQTETFIVTLSDGSTTTVEINLTGTDDAPEISNSTAALTEDAVPSVAGQITFSDVDNPGLAMVAETQAGTYGSLTIDESGNWVYTAGSNIDTLADGESQTETFTVTLNDGSTTTVEINLTGTDDAPEISSSTAALTEDATPSVAGQITFSDVDNPGLAMVAETQAGTYGSLTIDESGNWVYTAGNNIDTLADGESQTETFIVTLSDGSTTTVEINLTGTDDAPEISSSTAALTEDATPSVAGQITFSDVDNPGLAMVAETQAGTYGSLTIDESGNWVYTAGNNIDTLADGESQTETFIVTLSDGSTTTVEINLTGTDDAPVIGSAVVNVSEDDSSASGQLSASDVDNPALAFVAEVQNGTYGDLSIDASGNWVFTPNAAAQGLADAETQTETFTITLNDGSTTSITVNVIGADEAPVISVGSGAVIEDVTPTASGTLSATDADNAGLLFVAGTVNGTYGEVVIDANGNWTFTTGPGAQSLADGENVTETYTVTLNDGSTTTIEISLTGTDDAPVISSSTAALTEDAAPSVAGQINFSDVDNPGLAMVAETQAGTYGSLTIDESGNWVYTAGNNIDTLADGESQTETFIVTLSDGSTTTVEINLTGTDDAPVIGSAVVNVSEDDSSASGQLSASDVDNPALAFVAEVQNGTYGDLSIDASGNWVFTPNAAAQGLADAETQTETFTITLNDGSTTSITVNVIGADEAPVISVGSGAVIEDVTPTASGTLSATDADNAGLLFVAGTVNGTYGEVVIDANGNWTFTTGPGAQSLADGENVTETYTVTLNDGSTTTIEISLTGTDDAPVISSSTAALTEDAAPSVAGQINFSDVDNPGLAMVAETQAGTYGSLTIDESGNWVYTAGNNIDTLADGESQTETFIVTLSDGSTTTVEINLTGTDDAPVIGSAVVNVSEDDSSASGQLSASDVDNPALAFVAEVQNGTYGDLSIDASGNWVFTPNAAAQGLADAETQTETFTITLNDGSTTSITVNVIGADEAPVISVGSGAVIEDVTPTASGTLSATDADNAGLLFVAGTVNGTYGDLTVDANGVWSYSLNANAEVLAQGETGTDVITITLNDGSTTSVTITVTGTDDLPVISTGVGAVIEDVTPTISGNLTATDADNAGLLFVAGTVNGTYGDLTVDANGVWSYSLNANAEVLAQGETGTDVITITLNDGSTTSVTITVTGTDDLPVISTGVGAVIEDVTPTISGNLSATDADNAGLLFVAGTVNGTYGDLTVDANGVWSYSLNANAEVLAQGETGTDVITITLNDGSTTSVTITVTGTDDLPVISTGVGAVIEDVTPTISGNLSATDADNAGLLFVAGTVNGTYGDLTVDANGVWSYSLNANAEVLAQGETGTDVITITLNDGSTTSVTITVTGTDDLPVISTGVGAVIEDVTPTISGNLTAIDADNAGLLFVAGTVNGTYGDLTVDANGVWSYSLNANAEVLAQGETGTDVITITLNDGSTTSVTITVTGTDDLPVISTGVGAVIEGVTPTISGNLTATDADNAGLLFVAGTVNGTYGDLTVDANGVWSYSLNANAEVLAQGETGTDVITITLNDGSTTSVTITVTGTDDLPVISTGVGAVIENVTPTISGNLSATDADNAGLLFVAGTVNGTYGDLTVDANGVWSYSLNANAEVLAQGETGTDVITITLNDGSTTSVTITVTGTDDLPVISTGVGAVIENVTPTISGNLSATDADNAGLLFVAGTVNGTYGDLTVDANGVWSYSLNANAEVLAQGETGTDVITITLNDGSTTSVTITVTGTDDLPVISTGVGAVIEDVTPTISGNLTATDADNAGLLFVAGTVNGTYGDLTVDANGVWSYSLNANAEVLAQGETGTDVITITLNDGSTTSVTITVTGTDDLPVISTGVGAVIEDVTPTISGNLSATDADNAGLLFVAGTVNGTYGDLTVDANGVWSYSLNANAEVLAQGETGTDVITITLNDGSTTSVTITVTGTDDLPVISTGVGAVIENVTPTISGNLSATDADNAGLLFVAGTVNGTYGDLTVDANGVWSYSLNANAEVLAQGETGTDVITITLNDGSTTSVTITVTGTDDLPVISTGVGAVIENVTPTISGNLSATDADNAGLLFVAGTVNGTYGDLTVDANGVWSYSLNANAEVLAQGETGTDVITITLNDGSTTSVTITVTGTDDLPVISTGVGAVIEDVTPTISGNLTATDADNAGLLFVAGTVNGTYGDLTVDANGVWSYSLNANAEVLAQGETGTDVITITLNDGSTTSVTITVTGTDDLPVISTGVGELTEDLQTVLAGKLEATDPDNVGLLFVSGTIAGLYGDLSIDANGLWVYTLNANAQLLGAGEQQNDVFLITLNDGSTTNITLTVNGTDDSPIVSSGSGSISEDAVGALSGLLTATDSDDLGLTFEPQTVNGLFGTFILSAGGSWTYSVNTSAQFLNAGETGTEVFMVRLSDGSTTQVSVDVIGSYDSALTLSVLGLVTSVLGITVDGINSLTTALGTVITDALYTVAGELPDPNAGDGSILYVATEITGEYGTLIIDASGAWNFIVRAGANLLGVDETQLEVFSLPLSDGSFASIQLSVTGTLDVPVVGTAVSTLVEDILPNLTGEVEVNDPSNGSLAVVAVTLTGLYGTLILALDGTWDYTLHAGAQVLKEGEIGNELFNIPLNDGNTMELAINVLGKDDAPIISLGVGSVIEDTLDTVTGVLTAGDIDNDTLAFIACTVAGNFGDLTIDALGAWTYVLNDNAQALENGEIQQDVIVLTLSDGSQTTVTINVTGTAEAPVAIAPVIMDEDSGPYTLDVSNSFADILLTGNSLSVTVLGSTNLIVNVDAFGIATITPILADWNGSENITLEATTPLGLTISQTFSITVRPVVDIADDNISINEDTPTIFNVLANDSFENVLPIVTISSLPNHGIVVVNIDGTILYTPDLNYAGPDSFEYTVTSGGVTETATVNVDVQPVNDPLVALATSISLNEDSSHIFSAGDFLYSDTENDLLAVVKITVLPVNGLLTLNGIAVALGAEISMIDIDAGLLIFTPEPDQFGLAYAQIGIELSDNGIDFSAGVLVTLNVNDVVDADSSVDITQPASLHRSATCQKKIARYQMLMQILIYQLKLLT</sequence>
<feature type="domain" description="RapA2 cadherin-like" evidence="2">
    <location>
        <begin position="2933"/>
        <end position="2999"/>
    </location>
</feature>
<feature type="compositionally biased region" description="Polar residues" evidence="1">
    <location>
        <begin position="200"/>
        <end position="213"/>
    </location>
</feature>
<dbReference type="NCBIfam" id="NF012211">
    <property type="entry name" value="tand_rpt_95"/>
    <property type="match status" value="1"/>
</dbReference>
<dbReference type="InterPro" id="IPR040853">
    <property type="entry name" value="RapA2_cadherin-like"/>
</dbReference>
<feature type="domain" description="RapA2 cadherin-like" evidence="2">
    <location>
        <begin position="489"/>
        <end position="556"/>
    </location>
</feature>
<feature type="domain" description="RapA2 cadherin-like" evidence="2">
    <location>
        <begin position="2523"/>
        <end position="2590"/>
    </location>
</feature>
<feature type="domain" description="RapA2 cadherin-like" evidence="2">
    <location>
        <begin position="779"/>
        <end position="846"/>
    </location>
</feature>
<feature type="compositionally biased region" description="Polar residues" evidence="1">
    <location>
        <begin position="132"/>
        <end position="168"/>
    </location>
</feature>
<dbReference type="Gene3D" id="2.60.40.3440">
    <property type="match status" value="1"/>
</dbReference>
<feature type="domain" description="RapA2 cadherin-like" evidence="2">
    <location>
        <begin position="2620"/>
        <end position="2687"/>
    </location>
</feature>
<feature type="domain" description="RapA2 cadherin-like" evidence="2">
    <location>
        <begin position="586"/>
        <end position="652"/>
    </location>
</feature>
<evidence type="ECO:0000313" key="4">
    <source>
        <dbReference type="Proteomes" id="UP000439994"/>
    </source>
</evidence>
<feature type="domain" description="RapA2 cadherin-like" evidence="2">
    <location>
        <begin position="2329"/>
        <end position="2396"/>
    </location>
</feature>
<dbReference type="Gene3D" id="2.60.40.10">
    <property type="entry name" value="Immunoglobulins"/>
    <property type="match status" value="24"/>
</dbReference>
<accession>A0A6N8FAJ1</accession>
<feature type="domain" description="RapA2 cadherin-like" evidence="2">
    <location>
        <begin position="876"/>
        <end position="942"/>
    </location>
</feature>
<dbReference type="Proteomes" id="UP000439994">
    <property type="component" value="Unassembled WGS sequence"/>
</dbReference>
<evidence type="ECO:0000256" key="1">
    <source>
        <dbReference type="SAM" id="MobiDB-lite"/>
    </source>
</evidence>
<feature type="domain" description="RapA2 cadherin-like" evidence="2">
    <location>
        <begin position="1456"/>
        <end position="1523"/>
    </location>
</feature>
<dbReference type="OrthoDB" id="5904383at2"/>
<feature type="domain" description="RapA2 cadherin-like" evidence="2">
    <location>
        <begin position="392"/>
        <end position="459"/>
    </location>
</feature>
<organism evidence="3 4">
    <name type="scientific">Psychrosphaera haliotis</name>
    <dbReference type="NCBI Taxonomy" id="555083"/>
    <lineage>
        <taxon>Bacteria</taxon>
        <taxon>Pseudomonadati</taxon>
        <taxon>Pseudomonadota</taxon>
        <taxon>Gammaproteobacteria</taxon>
        <taxon>Alteromonadales</taxon>
        <taxon>Pseudoalteromonadaceae</taxon>
        <taxon>Psychrosphaera</taxon>
    </lineage>
</organism>
<gene>
    <name evidence="3" type="ORF">GNP35_02310</name>
</gene>
<proteinExistence type="predicted"/>
<feature type="domain" description="RapA2 cadherin-like" evidence="2">
    <location>
        <begin position="2038"/>
        <end position="2105"/>
    </location>
</feature>
<feature type="domain" description="RapA2 cadherin-like" evidence="2">
    <location>
        <begin position="682"/>
        <end position="749"/>
    </location>
</feature>
<feature type="domain" description="RapA2 cadherin-like" evidence="2">
    <location>
        <begin position="1166"/>
        <end position="1232"/>
    </location>
</feature>
<feature type="domain" description="RapA2 cadherin-like" evidence="2">
    <location>
        <begin position="2834"/>
        <end position="2902"/>
    </location>
</feature>
<dbReference type="InterPro" id="IPR010221">
    <property type="entry name" value="VCBS_dom"/>
</dbReference>
<keyword evidence="4" id="KW-1185">Reference proteome</keyword>